<dbReference type="Pfam" id="PF22725">
    <property type="entry name" value="GFO_IDH_MocA_C3"/>
    <property type="match status" value="1"/>
</dbReference>
<protein>
    <submittedName>
        <fullName evidence="3">Putative dehydrogenase</fullName>
    </submittedName>
</protein>
<dbReference type="SUPFAM" id="SSF55347">
    <property type="entry name" value="Glyceraldehyde-3-phosphate dehydrogenase-like, C-terminal domain"/>
    <property type="match status" value="1"/>
</dbReference>
<evidence type="ECO:0000313" key="3">
    <source>
        <dbReference type="EMBL" id="ROR34666.1"/>
    </source>
</evidence>
<name>A0A3N1Y773_9GAMM</name>
<dbReference type="Gene3D" id="3.30.360.10">
    <property type="entry name" value="Dihydrodipicolinate Reductase, domain 2"/>
    <property type="match status" value="1"/>
</dbReference>
<dbReference type="InterPro" id="IPR055170">
    <property type="entry name" value="GFO_IDH_MocA-like_dom"/>
</dbReference>
<dbReference type="InterPro" id="IPR036291">
    <property type="entry name" value="NAD(P)-bd_dom_sf"/>
</dbReference>
<gene>
    <name evidence="3" type="ORF">EDC57_0567</name>
</gene>
<keyword evidence="4" id="KW-1185">Reference proteome</keyword>
<reference evidence="3 4" key="1">
    <citation type="submission" date="2018-11" db="EMBL/GenBank/DDBJ databases">
        <title>Genomic Encyclopedia of Type Strains, Phase IV (KMG-IV): sequencing the most valuable type-strain genomes for metagenomic binning, comparative biology and taxonomic classification.</title>
        <authorList>
            <person name="Goeker M."/>
        </authorList>
    </citation>
    <scope>NUCLEOTIDE SEQUENCE [LARGE SCALE GENOMIC DNA]</scope>
    <source>
        <strain evidence="3 4">DSM 100275</strain>
    </source>
</reference>
<evidence type="ECO:0000259" key="2">
    <source>
        <dbReference type="Pfam" id="PF22725"/>
    </source>
</evidence>
<comment type="caution">
    <text evidence="3">The sequence shown here is derived from an EMBL/GenBank/DDBJ whole genome shotgun (WGS) entry which is preliminary data.</text>
</comment>
<dbReference type="Proteomes" id="UP000276634">
    <property type="component" value="Unassembled WGS sequence"/>
</dbReference>
<dbReference type="SUPFAM" id="SSF51735">
    <property type="entry name" value="NAD(P)-binding Rossmann-fold domains"/>
    <property type="match status" value="1"/>
</dbReference>
<dbReference type="GO" id="GO:0000166">
    <property type="term" value="F:nucleotide binding"/>
    <property type="evidence" value="ECO:0007669"/>
    <property type="project" value="InterPro"/>
</dbReference>
<dbReference type="InterPro" id="IPR000683">
    <property type="entry name" value="Gfo/Idh/MocA-like_OxRdtase_N"/>
</dbReference>
<dbReference type="EMBL" id="RJVI01000001">
    <property type="protein sequence ID" value="ROR34666.1"/>
    <property type="molecule type" value="Genomic_DNA"/>
</dbReference>
<accession>A0A3N1Y773</accession>
<sequence>MHDPIRVGVVGVGYLGSIHARIYARMPQVRLVGVADLDPARARAVAAECGCEAFADGSELLGRVDAVSVVVPTVAHLEVARPFLERGVHMLLEKPIAATLAEAEAVIEAAERGGAILQIGHLERYNAGVMALAERIARPRFIEVHRIGEFVGRATDVDVVTDLMIHDIDIILSLVGEEIASVSAVGSPVITGHVDIANARLEFVNGTVANVTASRVSTKRLRRIRVFSEHGYDALDFIDQQIDSVRTGPARAGGGWPEIRHERIEVAPRPPLDAELEDFLRVVREGGRPLVDGRAGLEALRVAIEVRERIGS</sequence>
<dbReference type="Gene3D" id="3.40.50.720">
    <property type="entry name" value="NAD(P)-binding Rossmann-like Domain"/>
    <property type="match status" value="1"/>
</dbReference>
<dbReference type="InterPro" id="IPR051450">
    <property type="entry name" value="Gfo/Idh/MocA_Oxidoreductases"/>
</dbReference>
<feature type="domain" description="GFO/IDH/MocA-like oxidoreductase" evidence="2">
    <location>
        <begin position="153"/>
        <end position="231"/>
    </location>
</feature>
<dbReference type="Pfam" id="PF01408">
    <property type="entry name" value="GFO_IDH_MocA"/>
    <property type="match status" value="1"/>
</dbReference>
<feature type="domain" description="Gfo/Idh/MocA-like oxidoreductase N-terminal" evidence="1">
    <location>
        <begin position="5"/>
        <end position="121"/>
    </location>
</feature>
<dbReference type="RefSeq" id="WP_123400030.1">
    <property type="nucleotide sequence ID" value="NZ_RJVI01000001.1"/>
</dbReference>
<evidence type="ECO:0000259" key="1">
    <source>
        <dbReference type="Pfam" id="PF01408"/>
    </source>
</evidence>
<dbReference type="PANTHER" id="PTHR43377:SF1">
    <property type="entry name" value="BILIVERDIN REDUCTASE A"/>
    <property type="match status" value="1"/>
</dbReference>
<evidence type="ECO:0000313" key="4">
    <source>
        <dbReference type="Proteomes" id="UP000276634"/>
    </source>
</evidence>
<dbReference type="AlphaFoldDB" id="A0A3N1Y773"/>
<dbReference type="OrthoDB" id="9774191at2"/>
<dbReference type="PANTHER" id="PTHR43377">
    <property type="entry name" value="BILIVERDIN REDUCTASE A"/>
    <property type="match status" value="1"/>
</dbReference>
<proteinExistence type="predicted"/>
<organism evidence="3 4">
    <name type="scientific">Inmirania thermothiophila</name>
    <dbReference type="NCBI Taxonomy" id="1750597"/>
    <lineage>
        <taxon>Bacteria</taxon>
        <taxon>Pseudomonadati</taxon>
        <taxon>Pseudomonadota</taxon>
        <taxon>Gammaproteobacteria</taxon>
        <taxon>Chromatiales</taxon>
        <taxon>Ectothiorhodospiraceae</taxon>
        <taxon>Inmirania</taxon>
    </lineage>
</organism>